<keyword evidence="4 10" id="KW-0812">Transmembrane</keyword>
<evidence type="ECO:0000256" key="1">
    <source>
        <dbReference type="ARBA" id="ARBA00004141"/>
    </source>
</evidence>
<comment type="caution">
    <text evidence="12">The sequence shown here is derived from an EMBL/GenBank/DDBJ whole genome shotgun (WGS) entry which is preliminary data.</text>
</comment>
<dbReference type="GO" id="GO:1902600">
    <property type="term" value="P:proton transmembrane transport"/>
    <property type="evidence" value="ECO:0007669"/>
    <property type="project" value="InterPro"/>
</dbReference>
<evidence type="ECO:0000256" key="3">
    <source>
        <dbReference type="ARBA" id="ARBA00022449"/>
    </source>
</evidence>
<feature type="non-terminal residue" evidence="12">
    <location>
        <position position="169"/>
    </location>
</feature>
<sequence length="169" mass="17579">MPIELPFIPAILLILIAAGIGRLFSLKLNQPEILGELILGMIIGNLVVLAPAAREPVLDVANIGILMLLFLTGLGLELEKFKELVIPATGVGIGGVLVPFALGYLSGILFGFDFIVSSFIGLSLVATSVGISASILQKAGKLQTDLGTLIVDSAVADDVIGVILMTILF</sequence>
<keyword evidence="13" id="KW-1185">Reference proteome</keyword>
<keyword evidence="9" id="KW-0739">Sodium transport</keyword>
<dbReference type="InterPro" id="IPR038770">
    <property type="entry name" value="Na+/solute_symporter_sf"/>
</dbReference>
<evidence type="ECO:0000256" key="7">
    <source>
        <dbReference type="ARBA" id="ARBA00023065"/>
    </source>
</evidence>
<evidence type="ECO:0000256" key="9">
    <source>
        <dbReference type="ARBA" id="ARBA00023201"/>
    </source>
</evidence>
<accession>A0A133VNE5</accession>
<keyword evidence="8 10" id="KW-0472">Membrane</keyword>
<dbReference type="GO" id="GO:0015297">
    <property type="term" value="F:antiporter activity"/>
    <property type="evidence" value="ECO:0007669"/>
    <property type="project" value="UniProtKB-KW"/>
</dbReference>
<dbReference type="PANTHER" id="PTHR43562">
    <property type="entry name" value="NAPA-TYPE SODIUM/HYDROGEN ANTIPORTER"/>
    <property type="match status" value="1"/>
</dbReference>
<keyword evidence="5 10" id="KW-1133">Transmembrane helix</keyword>
<evidence type="ECO:0000256" key="6">
    <source>
        <dbReference type="ARBA" id="ARBA00023053"/>
    </source>
</evidence>
<dbReference type="Pfam" id="PF00999">
    <property type="entry name" value="Na_H_Exchanger"/>
    <property type="match status" value="1"/>
</dbReference>
<evidence type="ECO:0000313" key="12">
    <source>
        <dbReference type="EMBL" id="KXB07985.1"/>
    </source>
</evidence>
<keyword evidence="7" id="KW-0406">Ion transport</keyword>
<dbReference type="GO" id="GO:0016020">
    <property type="term" value="C:membrane"/>
    <property type="evidence" value="ECO:0007669"/>
    <property type="project" value="UniProtKB-SubCell"/>
</dbReference>
<evidence type="ECO:0000256" key="5">
    <source>
        <dbReference type="ARBA" id="ARBA00022989"/>
    </source>
</evidence>
<dbReference type="AlphaFoldDB" id="A0A133VNE5"/>
<dbReference type="PANTHER" id="PTHR43562:SF3">
    <property type="entry name" value="SODIUM ION_PROTON EXCHANGER (EUROFUNG)"/>
    <property type="match status" value="1"/>
</dbReference>
<organism evidence="12 13">
    <name type="scientific">candidate division MSBL1 archaeon SCGC-AAA382N08</name>
    <dbReference type="NCBI Taxonomy" id="1698285"/>
    <lineage>
        <taxon>Archaea</taxon>
        <taxon>Methanobacteriati</taxon>
        <taxon>Methanobacteriota</taxon>
        <taxon>candidate division MSBL1</taxon>
    </lineage>
</organism>
<evidence type="ECO:0000256" key="10">
    <source>
        <dbReference type="SAM" id="Phobius"/>
    </source>
</evidence>
<feature type="transmembrane region" description="Helical" evidence="10">
    <location>
        <begin position="114"/>
        <end position="136"/>
    </location>
</feature>
<evidence type="ECO:0000256" key="8">
    <source>
        <dbReference type="ARBA" id="ARBA00023136"/>
    </source>
</evidence>
<dbReference type="Proteomes" id="UP000070175">
    <property type="component" value="Unassembled WGS sequence"/>
</dbReference>
<feature type="domain" description="Cation/H+ exchanger transmembrane" evidence="11">
    <location>
        <begin position="17"/>
        <end position="168"/>
    </location>
</feature>
<feature type="transmembrane region" description="Helical" evidence="10">
    <location>
        <begin position="60"/>
        <end position="78"/>
    </location>
</feature>
<evidence type="ECO:0000256" key="2">
    <source>
        <dbReference type="ARBA" id="ARBA00022448"/>
    </source>
</evidence>
<gene>
    <name evidence="12" type="ORF">AKJ56_02055</name>
</gene>
<reference evidence="12 13" key="1">
    <citation type="journal article" date="2016" name="Sci. Rep.">
        <title>Metabolic traits of an uncultured archaeal lineage -MSBL1- from brine pools of the Red Sea.</title>
        <authorList>
            <person name="Mwirichia R."/>
            <person name="Alam I."/>
            <person name="Rashid M."/>
            <person name="Vinu M."/>
            <person name="Ba-Alawi W."/>
            <person name="Anthony Kamau A."/>
            <person name="Kamanda Ngugi D."/>
            <person name="Goker M."/>
            <person name="Klenk H.P."/>
            <person name="Bajic V."/>
            <person name="Stingl U."/>
        </authorList>
    </citation>
    <scope>NUCLEOTIDE SEQUENCE [LARGE SCALE GENOMIC DNA]</scope>
    <source>
        <strain evidence="12">SCGC-AAA382N08</strain>
    </source>
</reference>
<feature type="transmembrane region" description="Helical" evidence="10">
    <location>
        <begin position="85"/>
        <end position="108"/>
    </location>
</feature>
<protein>
    <recommendedName>
        <fullName evidence="11">Cation/H+ exchanger transmembrane domain-containing protein</fullName>
    </recommendedName>
</protein>
<feature type="transmembrane region" description="Helical" evidence="10">
    <location>
        <begin position="6"/>
        <end position="25"/>
    </location>
</feature>
<dbReference type="InterPro" id="IPR006153">
    <property type="entry name" value="Cation/H_exchanger_TM"/>
</dbReference>
<dbReference type="GO" id="GO:0006814">
    <property type="term" value="P:sodium ion transport"/>
    <property type="evidence" value="ECO:0007669"/>
    <property type="project" value="UniProtKB-KW"/>
</dbReference>
<dbReference type="Gene3D" id="1.20.1530.20">
    <property type="match status" value="1"/>
</dbReference>
<feature type="transmembrane region" description="Helical" evidence="10">
    <location>
        <begin position="37"/>
        <end position="54"/>
    </location>
</feature>
<evidence type="ECO:0000256" key="4">
    <source>
        <dbReference type="ARBA" id="ARBA00022692"/>
    </source>
</evidence>
<dbReference type="EMBL" id="LHYJ01000034">
    <property type="protein sequence ID" value="KXB07985.1"/>
    <property type="molecule type" value="Genomic_DNA"/>
</dbReference>
<evidence type="ECO:0000259" key="11">
    <source>
        <dbReference type="Pfam" id="PF00999"/>
    </source>
</evidence>
<comment type="subcellular location">
    <subcellularLocation>
        <location evidence="1">Membrane</location>
        <topology evidence="1">Multi-pass membrane protein</topology>
    </subcellularLocation>
</comment>
<keyword evidence="3" id="KW-0050">Antiport</keyword>
<keyword evidence="2" id="KW-0813">Transport</keyword>
<keyword evidence="6" id="KW-0915">Sodium</keyword>
<evidence type="ECO:0000313" key="13">
    <source>
        <dbReference type="Proteomes" id="UP000070175"/>
    </source>
</evidence>
<name>A0A133VNE5_9EURY</name>
<proteinExistence type="predicted"/>